<evidence type="ECO:0000313" key="1">
    <source>
        <dbReference type="EMBL" id="CAB4127193.1"/>
    </source>
</evidence>
<dbReference type="EMBL" id="LR796209">
    <property type="protein sequence ID" value="CAB4127193.1"/>
    <property type="molecule type" value="Genomic_DNA"/>
</dbReference>
<reference evidence="1" key="1">
    <citation type="submission" date="2020-04" db="EMBL/GenBank/DDBJ databases">
        <authorList>
            <person name="Chiriac C."/>
            <person name="Salcher M."/>
            <person name="Ghai R."/>
            <person name="Kavagutti S V."/>
        </authorList>
    </citation>
    <scope>NUCLEOTIDE SEQUENCE</scope>
</reference>
<protein>
    <submittedName>
        <fullName evidence="1">Uncharacterized protein</fullName>
    </submittedName>
</protein>
<gene>
    <name evidence="1" type="ORF">UFOVP75_79</name>
</gene>
<sequence>MCEVCIAVKNMSAADAMKLIGKHMTGAKGKKQAHLLELVDELLSVDEKSDDPDLAAEWEHNYRNRGSIQ</sequence>
<accession>A0A6J5L1S7</accession>
<organism evidence="1">
    <name type="scientific">uncultured Caudovirales phage</name>
    <dbReference type="NCBI Taxonomy" id="2100421"/>
    <lineage>
        <taxon>Viruses</taxon>
        <taxon>Duplodnaviria</taxon>
        <taxon>Heunggongvirae</taxon>
        <taxon>Uroviricota</taxon>
        <taxon>Caudoviricetes</taxon>
        <taxon>Peduoviridae</taxon>
        <taxon>Maltschvirus</taxon>
        <taxon>Maltschvirus maltsch</taxon>
    </lineage>
</organism>
<name>A0A6J5L1S7_9CAUD</name>
<proteinExistence type="predicted"/>